<dbReference type="OrthoDB" id="74412at2759"/>
<reference evidence="8" key="1">
    <citation type="submission" date="2025-08" db="UniProtKB">
        <authorList>
            <consortium name="RefSeq"/>
        </authorList>
    </citation>
    <scope>IDENTIFICATION</scope>
    <source>
        <tissue evidence="8">Whole organism</tissue>
    </source>
</reference>
<evidence type="ECO:0000259" key="5">
    <source>
        <dbReference type="PROSITE" id="PS50106"/>
    </source>
</evidence>
<feature type="compositionally biased region" description="Pro residues" evidence="2">
    <location>
        <begin position="1495"/>
        <end position="1508"/>
    </location>
</feature>
<feature type="region of interest" description="Disordered" evidence="2">
    <location>
        <begin position="2346"/>
        <end position="2408"/>
    </location>
</feature>
<dbReference type="InterPro" id="IPR051566">
    <property type="entry name" value="CNKSR"/>
</dbReference>
<feature type="compositionally biased region" description="Low complexity" evidence="2">
    <location>
        <begin position="2210"/>
        <end position="2221"/>
    </location>
</feature>
<evidence type="ECO:0000259" key="6">
    <source>
        <dbReference type="PROSITE" id="PS51290"/>
    </source>
</evidence>
<feature type="region of interest" description="Disordered" evidence="2">
    <location>
        <begin position="658"/>
        <end position="719"/>
    </location>
</feature>
<dbReference type="InterPro" id="IPR001849">
    <property type="entry name" value="PH_domain"/>
</dbReference>
<feature type="domain" description="CRIC" evidence="6">
    <location>
        <begin position="82"/>
        <end position="197"/>
    </location>
</feature>
<dbReference type="SUPFAM" id="SSF47769">
    <property type="entry name" value="SAM/Pointed domain"/>
    <property type="match status" value="1"/>
</dbReference>
<feature type="compositionally biased region" description="Basic and acidic residues" evidence="2">
    <location>
        <begin position="684"/>
        <end position="696"/>
    </location>
</feature>
<dbReference type="SMART" id="SM00233">
    <property type="entry name" value="PH"/>
    <property type="match status" value="1"/>
</dbReference>
<dbReference type="InterPro" id="IPR001660">
    <property type="entry name" value="SAM"/>
</dbReference>
<feature type="compositionally biased region" description="Basic and acidic residues" evidence="2">
    <location>
        <begin position="1767"/>
        <end position="1784"/>
    </location>
</feature>
<gene>
    <name evidence="8" type="primary">LOC108675179</name>
</gene>
<feature type="compositionally biased region" description="Low complexity" evidence="2">
    <location>
        <begin position="2179"/>
        <end position="2202"/>
    </location>
</feature>
<dbReference type="PROSITE" id="PS50003">
    <property type="entry name" value="PH_DOMAIN"/>
    <property type="match status" value="1"/>
</dbReference>
<dbReference type="InterPro" id="IPR013761">
    <property type="entry name" value="SAM/pointed_sf"/>
</dbReference>
<feature type="compositionally biased region" description="Low complexity" evidence="2">
    <location>
        <begin position="1343"/>
        <end position="1368"/>
    </location>
</feature>
<dbReference type="PANTHER" id="PTHR12844">
    <property type="entry name" value="CONNECTOR ENCHANCER OF KINASE SUPPRESSOR OF RAS"/>
    <property type="match status" value="1"/>
</dbReference>
<feature type="region of interest" description="Disordered" evidence="2">
    <location>
        <begin position="1914"/>
        <end position="2095"/>
    </location>
</feature>
<feature type="compositionally biased region" description="Pro residues" evidence="2">
    <location>
        <begin position="665"/>
        <end position="677"/>
    </location>
</feature>
<feature type="region of interest" description="Disordered" evidence="2">
    <location>
        <begin position="749"/>
        <end position="769"/>
    </location>
</feature>
<dbReference type="SMART" id="SM00454">
    <property type="entry name" value="SAM"/>
    <property type="match status" value="1"/>
</dbReference>
<feature type="compositionally biased region" description="Polar residues" evidence="2">
    <location>
        <begin position="1593"/>
        <end position="1614"/>
    </location>
</feature>
<dbReference type="InterPro" id="IPR001478">
    <property type="entry name" value="PDZ"/>
</dbReference>
<evidence type="ECO:0000313" key="7">
    <source>
        <dbReference type="Proteomes" id="UP000694843"/>
    </source>
</evidence>
<feature type="region of interest" description="Disordered" evidence="2">
    <location>
        <begin position="1385"/>
        <end position="1417"/>
    </location>
</feature>
<dbReference type="CTD" id="36952"/>
<feature type="compositionally biased region" description="Low complexity" evidence="2">
    <location>
        <begin position="2048"/>
        <end position="2072"/>
    </location>
</feature>
<feature type="compositionally biased region" description="Polar residues" evidence="2">
    <location>
        <begin position="2257"/>
        <end position="2266"/>
    </location>
</feature>
<feature type="region of interest" description="Disordered" evidence="2">
    <location>
        <begin position="1012"/>
        <end position="1065"/>
    </location>
</feature>
<feature type="region of interest" description="Disordered" evidence="2">
    <location>
        <begin position="889"/>
        <end position="929"/>
    </location>
</feature>
<feature type="compositionally biased region" description="Low complexity" evidence="2">
    <location>
        <begin position="1756"/>
        <end position="1766"/>
    </location>
</feature>
<dbReference type="Pfam" id="PF07647">
    <property type="entry name" value="SAM_2"/>
    <property type="match status" value="1"/>
</dbReference>
<dbReference type="PROSITE" id="PS50105">
    <property type="entry name" value="SAM_DOMAIN"/>
    <property type="match status" value="1"/>
</dbReference>
<dbReference type="SMART" id="SM00228">
    <property type="entry name" value="PDZ"/>
    <property type="match status" value="1"/>
</dbReference>
<feature type="compositionally biased region" description="Polar residues" evidence="2">
    <location>
        <begin position="2028"/>
        <end position="2047"/>
    </location>
</feature>
<dbReference type="Gene3D" id="2.30.42.10">
    <property type="match status" value="1"/>
</dbReference>
<feature type="compositionally biased region" description="Low complexity" evidence="2">
    <location>
        <begin position="2287"/>
        <end position="2303"/>
    </location>
</feature>
<dbReference type="PROSITE" id="PS50106">
    <property type="entry name" value="PDZ"/>
    <property type="match status" value="1"/>
</dbReference>
<feature type="compositionally biased region" description="Basic residues" evidence="2">
    <location>
        <begin position="2225"/>
        <end position="2236"/>
    </location>
</feature>
<organism evidence="7 8">
    <name type="scientific">Hyalella azteca</name>
    <name type="common">Amphipod</name>
    <dbReference type="NCBI Taxonomy" id="294128"/>
    <lineage>
        <taxon>Eukaryota</taxon>
        <taxon>Metazoa</taxon>
        <taxon>Ecdysozoa</taxon>
        <taxon>Arthropoda</taxon>
        <taxon>Crustacea</taxon>
        <taxon>Multicrustacea</taxon>
        <taxon>Malacostraca</taxon>
        <taxon>Eumalacostraca</taxon>
        <taxon>Peracarida</taxon>
        <taxon>Amphipoda</taxon>
        <taxon>Senticaudata</taxon>
        <taxon>Talitrida</taxon>
        <taxon>Talitroidea</taxon>
        <taxon>Hyalellidae</taxon>
        <taxon>Hyalella</taxon>
    </lineage>
</organism>
<feature type="region of interest" description="Disordered" evidence="2">
    <location>
        <begin position="2110"/>
        <end position="2142"/>
    </location>
</feature>
<evidence type="ECO:0000313" key="8">
    <source>
        <dbReference type="RefSeq" id="XP_047735790.1"/>
    </source>
</evidence>
<feature type="domain" description="SAM" evidence="4">
    <location>
        <begin position="9"/>
        <end position="74"/>
    </location>
</feature>
<dbReference type="PANTHER" id="PTHR12844:SF42">
    <property type="entry name" value="CONNECTOR ENHANCER OF KSR PROTEIN CNK"/>
    <property type="match status" value="1"/>
</dbReference>
<feature type="compositionally biased region" description="Low complexity" evidence="2">
    <location>
        <begin position="1691"/>
        <end position="1702"/>
    </location>
</feature>
<dbReference type="InterPro" id="IPR036034">
    <property type="entry name" value="PDZ_sf"/>
</dbReference>
<feature type="region of interest" description="Disordered" evidence="2">
    <location>
        <begin position="2177"/>
        <end position="2318"/>
    </location>
</feature>
<feature type="compositionally biased region" description="Low complexity" evidence="2">
    <location>
        <begin position="1720"/>
        <end position="1741"/>
    </location>
</feature>
<evidence type="ECO:0000256" key="2">
    <source>
        <dbReference type="SAM" id="MobiDB-lite"/>
    </source>
</evidence>
<feature type="compositionally biased region" description="Low complexity" evidence="2">
    <location>
        <begin position="1866"/>
        <end position="1880"/>
    </location>
</feature>
<feature type="compositionally biased region" description="Polar residues" evidence="2">
    <location>
        <begin position="1553"/>
        <end position="1572"/>
    </location>
</feature>
<feature type="region of interest" description="Disordered" evidence="2">
    <location>
        <begin position="1526"/>
        <end position="1640"/>
    </location>
</feature>
<dbReference type="Pfam" id="PF10534">
    <property type="entry name" value="CRIC_ras_sig"/>
    <property type="match status" value="1"/>
</dbReference>
<feature type="compositionally biased region" description="Pro residues" evidence="2">
    <location>
        <begin position="2540"/>
        <end position="2550"/>
    </location>
</feature>
<sequence>MAYVNVEEWSSDEVSNWMKGLEPFLSSYVNELWEAGVTGKQLLQLEPDMLPRFGIHKIGHQELLLQAIAHLRNIHYQLDKETLQQLALRLSSRARSVYNELKPSHGSSLDNGHNGCDDDYINSDDQDNKKASQKKCHLVSTAVVAGVADCLAALKTVVSWLNRAPFDNLLLYKQPLEELTDLGIRLATISQRDQFAENQATIIRDNCKELAQIADNIIQNFNDPLIIQPASLVVATIKKKHDDDLGVHLMTTYDGVHQVSIIRPHTPADTCTKLSVGDQLIQINYDTVIGWTPEKITKALSENPLEVILTVKKQPRHAPGAQQIYSYFKPFRLPSKKRTYNHGYPPQNEYSYRNNFTNNLTNNLSNNLNFYSLLDQSASNRQIIPKAAAVTPMNRVLQVPSVLRPVSPDQPQPPWSGSPQAPAPECSEVVVSFTVSEALSPTASSASSVLAASPLLPPSAHNTSDSGTRPTHDDDDDDDDPFTSSDEELSAHHDGEDDVASTSGASVRLYPPKPRAPVHRRATIPGDTAPPVIAAATLNQYIEGLRKSGLALRGRVSSGDQRDAVRQSPEIRARPHTIGAAKLLRDSGPDPHKPEDRLVPSQAPVGPVSLPAKVSATAALVDRESPVARPMLSLDGVGGADGVGVPPPSIGITSDMPLPFTITSPPTPLTPNPPSTPHTPGGRRVSEDRPRLDKSHSTPAYDFGSDGAPATNTAPSSGALLVPGSAPAAAAAGGHRNLQLPGLEPNIKVQSGQQQKKHLPAPPSGENKKVKIGSAKLKQSTFYCDDTESPVGESIFYVARNDVDSEPLAPDVTADHSQEAVVVKPLEENNPPVVTVKKPTTLEVGSANINIEKTTPLRERRTARLQPLTNLTIEQTFLSVPTLTRQLGVSVDESSSEDQDIKKPPGVMQDPASSASECTGLTKSTESKVSPLVSYPLQEATDQNIESSLVPLPLVESKPVTEQTASLANEAAGSLDGPFLAAAMTVERPTNLTDSQAGESGAHEETVIDHCVSPDDNSARLDHQSTDENSSDEKNDQRLSKTVEDRELAGHKTRTSLGRGKAPALNSLQKEIASTLQKNREVLSQESWADCPPNFSMDPQPGSGRQQVCCSASLDARVETSRAHTFTHAGQGITEGVGSAVRGLGLVSQPARSVALDAIRGCTLPRRAPACRSTSISPSLWRRGVLFAFRPSQPVKKQRLANATAPSGRGTALHAACGVCGGGRGVSCRELGAADHQGWLYRRSKGTRHFLHQHSWERRWFKLKKGYLYGYASEDALKAESLIYLPGFHVCPAQDAKTKKFAFKIYHANGAMFLFACDTSEERSRWMSEMGLSALSSGRCGDAPSSPSAAGPASSTSPTSSSSCSSPTLLPQHLEEAYYSETDDECDDSFTAAEPVSSPHPLDTAIPTTSTPVAPSSSSSAFSALFHWGSGGKTGTSTTPSGGGTRASALSSFLKPKQVQAVPSTNFRSYRRVRETGRSTSTSDLRPSGVCEAPPLTPTTPQHAPPPSKANAVARKGSLREKLRSHLPSALTLDRRRKNQQQAAIVKKKSQTDPKTSAESSLDASDVAFSSSDGDKILEESSNVDDTFDASGNLESGVSMSRDQASLESNQTASHEAEFDASVSAEDKSESKCGGESKMQPVTPLKCKLIDASLKGSLDCLSATSAAYVYGAPFRTTGESGQKSWMSTLRSSPGDVSSSSGGAFKTKKRPSPLPQHQHHSSSGTSSSHLSSNNNSPNSPSGDTFGFSTSLVDAGGSSRSLSHTSSLTEHRSSGEPRPSSIERLKRTGNYKPVILKGKEPMRAAFVLGLDQRDMDSSLHGRNSALTSTPNSSLLNSSTLGPSVRPQVPPRTKFLSPSERTTQRRSDVSFGSSSSSSAALSSSRDDTWHGAATSPSVANDSSLLFSPILAYKVSGSGAGSAVQDNRQKGSQLSRLDIVQPSSRADDQDQPKTPLKHCSSYPASHQPSDVARARPAMGVSMIGKQRRTPGVLSPREVFFCSPPPSPSPSSTTTTTGSNAATTTPSQHHYLPNTTLASTSCDLASSTSRGPSNYNNSTPNNSSNNSTNVNAAHTSTPNIPAHNTTIINTTPMNPAGNVSPLNTSYNLNRQSVGRHALGSSSGSQVADAKPALGSLEASPGDDFSAVDSRAPRVMSYTGLDGKPLMVLPHYPDMEYPPTFEAGSYTIPGSSSPSSTPCNHPPCTSHCSPHDSSSHHFSSPPSSHGSAIPRGHRHHGGHKVRSQPPSYTPRTPRSPTLYYNLQGFNSASLPSLPSEGHETTTVPLCQRPQMPLPHSSTSLSASGGLSLHIPAQPSLSPQVSPECSSSPRVIVGISCSDGDCVVSHHHSIYVTSPVKPNNQPRPRLDPPMRVSSESQLSDRSPSAVNTSSNVQDSAQKPSRRRTPPGFIGASQSNSSLENIYEHAPVARSGSGAIVLSGVVGSNGNGRSGGSATVLNPLLKNDPERTYDSVNVKCFQFGGSSGGTVITTPSDHSYARPLPTSMSLEHKLGVEKEDNLRAATKDDTDFIPSTSGPGRPMLDPPRLILPGPPSDPPPDD</sequence>
<comment type="similarity">
    <text evidence="1">Belongs to the CNKSR family.</text>
</comment>
<evidence type="ECO:0000256" key="1">
    <source>
        <dbReference type="ARBA" id="ARBA00009498"/>
    </source>
</evidence>
<dbReference type="Pfam" id="PF00169">
    <property type="entry name" value="PH"/>
    <property type="match status" value="1"/>
</dbReference>
<feature type="compositionally biased region" description="Polar residues" evidence="2">
    <location>
        <begin position="911"/>
        <end position="928"/>
    </location>
</feature>
<protein>
    <submittedName>
        <fullName evidence="8">Mucin-12 isoform X1</fullName>
    </submittedName>
</protein>
<accession>A0A979FFV6</accession>
<feature type="region of interest" description="Disordered" evidence="2">
    <location>
        <begin position="1678"/>
        <end position="1785"/>
    </location>
</feature>
<feature type="compositionally biased region" description="Acidic residues" evidence="2">
    <location>
        <begin position="473"/>
        <end position="488"/>
    </location>
</feature>
<feature type="compositionally biased region" description="Polar residues" evidence="2">
    <location>
        <begin position="2366"/>
        <end position="2391"/>
    </location>
</feature>
<feature type="compositionally biased region" description="Polar residues" evidence="2">
    <location>
        <begin position="1920"/>
        <end position="1931"/>
    </location>
</feature>
<dbReference type="SUPFAM" id="SSF50156">
    <property type="entry name" value="PDZ domain-like"/>
    <property type="match status" value="1"/>
</dbReference>
<feature type="region of interest" description="Disordered" evidence="2">
    <location>
        <begin position="453"/>
        <end position="525"/>
    </location>
</feature>
<feature type="domain" description="PH" evidence="3">
    <location>
        <begin position="1233"/>
        <end position="1335"/>
    </location>
</feature>
<feature type="compositionally biased region" description="Low complexity" evidence="2">
    <location>
        <begin position="2237"/>
        <end position="2254"/>
    </location>
</feature>
<feature type="region of interest" description="Disordered" evidence="2">
    <location>
        <begin position="1817"/>
        <end position="1894"/>
    </location>
</feature>
<feature type="compositionally biased region" description="Basic and acidic residues" evidence="2">
    <location>
        <begin position="2504"/>
        <end position="2518"/>
    </location>
</feature>
<feature type="compositionally biased region" description="Low complexity" evidence="2">
    <location>
        <begin position="2005"/>
        <end position="2022"/>
    </location>
</feature>
<feature type="region of interest" description="Disordered" evidence="2">
    <location>
        <begin position="1341"/>
        <end position="1368"/>
    </location>
</feature>
<feature type="region of interest" description="Disordered" evidence="2">
    <location>
        <begin position="1432"/>
        <end position="1511"/>
    </location>
</feature>
<feature type="region of interest" description="Disordered" evidence="2">
    <location>
        <begin position="404"/>
        <end position="424"/>
    </location>
</feature>
<dbReference type="PROSITE" id="PS51290">
    <property type="entry name" value="CRIC"/>
    <property type="match status" value="1"/>
</dbReference>
<feature type="domain" description="PDZ" evidence="5">
    <location>
        <begin position="234"/>
        <end position="315"/>
    </location>
</feature>
<feature type="compositionally biased region" description="Low complexity" evidence="2">
    <location>
        <begin position="1404"/>
        <end position="1417"/>
    </location>
</feature>
<dbReference type="RefSeq" id="XP_047735790.1">
    <property type="nucleotide sequence ID" value="XM_047879834.1"/>
</dbReference>
<dbReference type="KEGG" id="hazt:108675179"/>
<feature type="region of interest" description="Disordered" evidence="2">
    <location>
        <begin position="2504"/>
        <end position="2550"/>
    </location>
</feature>
<dbReference type="Gene3D" id="2.30.29.30">
    <property type="entry name" value="Pleckstrin-homology domain (PH domain)/Phosphotyrosine-binding domain (PTB)"/>
    <property type="match status" value="1"/>
</dbReference>
<feature type="compositionally biased region" description="Basic and acidic residues" evidence="2">
    <location>
        <begin position="1625"/>
        <end position="1635"/>
    </location>
</feature>
<feature type="region of interest" description="Disordered" evidence="2">
    <location>
        <begin position="101"/>
        <end position="121"/>
    </location>
</feature>
<keyword evidence="7" id="KW-1185">Reference proteome</keyword>
<dbReference type="SUPFAM" id="SSF50729">
    <property type="entry name" value="PH domain-like"/>
    <property type="match status" value="1"/>
</dbReference>
<feature type="compositionally biased region" description="Basic and acidic residues" evidence="2">
    <location>
        <begin position="1017"/>
        <end position="1050"/>
    </location>
</feature>
<dbReference type="Gene3D" id="1.10.150.50">
    <property type="entry name" value="Transcription Factor, Ets-1"/>
    <property type="match status" value="1"/>
</dbReference>
<feature type="compositionally biased region" description="Low complexity" evidence="2">
    <location>
        <begin position="1821"/>
        <end position="1841"/>
    </location>
</feature>
<feature type="compositionally biased region" description="Polar residues" evidence="2">
    <location>
        <begin position="1678"/>
        <end position="1690"/>
    </location>
</feature>
<dbReference type="InterPro" id="IPR011993">
    <property type="entry name" value="PH-like_dom_sf"/>
</dbReference>
<feature type="compositionally biased region" description="Polar residues" evidence="2">
    <location>
        <begin position="2308"/>
        <end position="2318"/>
    </location>
</feature>
<dbReference type="GeneID" id="108675179"/>
<feature type="region of interest" description="Disordered" evidence="2">
    <location>
        <begin position="582"/>
        <end position="606"/>
    </location>
</feature>
<dbReference type="Proteomes" id="UP000694843">
    <property type="component" value="Unplaced"/>
</dbReference>
<feature type="compositionally biased region" description="Basic and acidic residues" evidence="2">
    <location>
        <begin position="583"/>
        <end position="598"/>
    </location>
</feature>
<proteinExistence type="inferred from homology"/>
<evidence type="ECO:0000259" key="4">
    <source>
        <dbReference type="PROSITE" id="PS50105"/>
    </source>
</evidence>
<dbReference type="InterPro" id="IPR017874">
    <property type="entry name" value="CRIC_domain"/>
</dbReference>
<evidence type="ECO:0000259" key="3">
    <source>
        <dbReference type="PROSITE" id="PS50003"/>
    </source>
</evidence>
<name>A0A979FFV6_HYAAZ</name>